<proteinExistence type="predicted"/>
<dbReference type="AlphaFoldDB" id="A0A2T3IGN0"/>
<evidence type="ECO:0000256" key="1">
    <source>
        <dbReference type="SAM" id="SignalP"/>
    </source>
</evidence>
<name>A0A2T3IGN0_9GAMM</name>
<evidence type="ECO:0008006" key="4">
    <source>
        <dbReference type="Google" id="ProtNLM"/>
    </source>
</evidence>
<feature type="chain" id="PRO_5015728868" description="DUF3313 domain-containing protein" evidence="1">
    <location>
        <begin position="19"/>
        <end position="201"/>
    </location>
</feature>
<organism evidence="2 3">
    <name type="scientific">Photobacterium lutimaris</name>
    <dbReference type="NCBI Taxonomy" id="388278"/>
    <lineage>
        <taxon>Bacteria</taxon>
        <taxon>Pseudomonadati</taxon>
        <taxon>Pseudomonadota</taxon>
        <taxon>Gammaproteobacteria</taxon>
        <taxon>Vibrionales</taxon>
        <taxon>Vibrionaceae</taxon>
        <taxon>Photobacterium</taxon>
    </lineage>
</organism>
<protein>
    <recommendedName>
        <fullName evidence="4">DUF3313 domain-containing protein</fullName>
    </recommendedName>
</protein>
<dbReference type="Proteomes" id="UP000241222">
    <property type="component" value="Unassembled WGS sequence"/>
</dbReference>
<comment type="caution">
    <text evidence="2">The sequence shown here is derived from an EMBL/GenBank/DDBJ whole genome shotgun (WGS) entry which is preliminary data.</text>
</comment>
<gene>
    <name evidence="2" type="ORF">C9I99_26855</name>
</gene>
<dbReference type="EMBL" id="PYMH01000038">
    <property type="protein sequence ID" value="PSU26130.1"/>
    <property type="molecule type" value="Genomic_DNA"/>
</dbReference>
<sequence length="201" mass="22251">MNKVVSILSLSLILGACASTSPKTEVTGISVKLPQDNWVQVTNKEETDQYIKEWVPNGKTPFDTNWIITEQKLPIQSKTSAENFQKSMFSLAKQSCTDVLYNGPQEINVNDHLTSVGRIMCAKQNGKSYGTFTDQRVVIQGLTAYVVTSELRIPASSKAGVLAFDKEQLNEMKEFMQLQGKSSSFVRKSVNVCLSDSVNCI</sequence>
<keyword evidence="3" id="KW-1185">Reference proteome</keyword>
<dbReference type="PROSITE" id="PS51257">
    <property type="entry name" value="PROKAR_LIPOPROTEIN"/>
    <property type="match status" value="1"/>
</dbReference>
<reference evidence="2 3" key="1">
    <citation type="submission" date="2018-03" db="EMBL/GenBank/DDBJ databases">
        <title>Whole genome sequencing of Histamine producing bacteria.</title>
        <authorList>
            <person name="Butler K."/>
        </authorList>
    </citation>
    <scope>NUCLEOTIDE SEQUENCE [LARGE SCALE GENOMIC DNA]</scope>
    <source>
        <strain evidence="2 3">JCM 13586</strain>
    </source>
</reference>
<dbReference type="RefSeq" id="WP_107351893.1">
    <property type="nucleotide sequence ID" value="NZ_PYMH01000038.1"/>
</dbReference>
<keyword evidence="1" id="KW-0732">Signal</keyword>
<accession>A0A2T3IGN0</accession>
<feature type="signal peptide" evidence="1">
    <location>
        <begin position="1"/>
        <end position="18"/>
    </location>
</feature>
<evidence type="ECO:0000313" key="2">
    <source>
        <dbReference type="EMBL" id="PSU26130.1"/>
    </source>
</evidence>
<evidence type="ECO:0000313" key="3">
    <source>
        <dbReference type="Proteomes" id="UP000241222"/>
    </source>
</evidence>